<keyword evidence="1" id="KW-0472">Membrane</keyword>
<keyword evidence="1" id="KW-1133">Transmembrane helix</keyword>
<dbReference type="Proteomes" id="UP001595478">
    <property type="component" value="Unassembled WGS sequence"/>
</dbReference>
<keyword evidence="1" id="KW-0812">Transmembrane</keyword>
<feature type="transmembrane region" description="Helical" evidence="1">
    <location>
        <begin position="177"/>
        <end position="194"/>
    </location>
</feature>
<evidence type="ECO:0000256" key="1">
    <source>
        <dbReference type="SAM" id="Phobius"/>
    </source>
</evidence>
<feature type="transmembrane region" description="Helical" evidence="1">
    <location>
        <begin position="225"/>
        <end position="243"/>
    </location>
</feature>
<feature type="transmembrane region" description="Helical" evidence="1">
    <location>
        <begin position="201"/>
        <end position="219"/>
    </location>
</feature>
<organism evidence="2 3">
    <name type="scientific">Agaribacter flavus</name>
    <dbReference type="NCBI Taxonomy" id="1902781"/>
    <lineage>
        <taxon>Bacteria</taxon>
        <taxon>Pseudomonadati</taxon>
        <taxon>Pseudomonadota</taxon>
        <taxon>Gammaproteobacteria</taxon>
        <taxon>Alteromonadales</taxon>
        <taxon>Alteromonadaceae</taxon>
        <taxon>Agaribacter</taxon>
    </lineage>
</organism>
<reference evidence="3" key="1">
    <citation type="journal article" date="2019" name="Int. J. Syst. Evol. Microbiol.">
        <title>The Global Catalogue of Microorganisms (GCM) 10K type strain sequencing project: providing services to taxonomists for standard genome sequencing and annotation.</title>
        <authorList>
            <consortium name="The Broad Institute Genomics Platform"/>
            <consortium name="The Broad Institute Genome Sequencing Center for Infectious Disease"/>
            <person name="Wu L."/>
            <person name="Ma J."/>
        </authorList>
    </citation>
    <scope>NUCLEOTIDE SEQUENCE [LARGE SCALE GENOMIC DNA]</scope>
    <source>
        <strain evidence="3">KCTC 52473</strain>
    </source>
</reference>
<feature type="transmembrane region" description="Helical" evidence="1">
    <location>
        <begin position="51"/>
        <end position="75"/>
    </location>
</feature>
<comment type="caution">
    <text evidence="2">The sequence shown here is derived from an EMBL/GenBank/DDBJ whole genome shotgun (WGS) entry which is preliminary data.</text>
</comment>
<evidence type="ECO:0000313" key="2">
    <source>
        <dbReference type="EMBL" id="MFC3120830.1"/>
    </source>
</evidence>
<proteinExistence type="predicted"/>
<sequence length="277" mass="31532">MSSLIIVLLGVSSASFLFFAIIPESFLLGSISMLVVMLVMCTNEKNKYSYLFYILANIAALSVTVTNWMAGFIATFMRFPKKLAIEILKTTFIIVAILSAIQFKIFPSSEFFLFIGNEAQYVFMEESGTFIDKLRVFFISSFVIPELHALPNPYAEAFPLFSIQTLRSQGVLTLNNLLAFSWLALLVYAAFIYYQSNKTQTNNFLLYLIIGQLCLHAIYGDETFLYSLHWMPFLVIFVANIMLHHKQVWVKFAFLSFIGLQMISNLKQLQIASNIIA</sequence>
<gene>
    <name evidence="2" type="ORF">ACFOHL_04320</name>
</gene>
<feature type="transmembrane region" description="Helical" evidence="1">
    <location>
        <begin position="87"/>
        <end position="106"/>
    </location>
</feature>
<protein>
    <submittedName>
        <fullName evidence="2">Uncharacterized protein</fullName>
    </submittedName>
</protein>
<dbReference type="RefSeq" id="WP_376918973.1">
    <property type="nucleotide sequence ID" value="NZ_JBHRSW010000006.1"/>
</dbReference>
<accession>A0ABV7FNX3</accession>
<evidence type="ECO:0000313" key="3">
    <source>
        <dbReference type="Proteomes" id="UP001595478"/>
    </source>
</evidence>
<keyword evidence="3" id="KW-1185">Reference proteome</keyword>
<name>A0ABV7FNX3_9ALTE</name>
<dbReference type="EMBL" id="JBHRSW010000006">
    <property type="protein sequence ID" value="MFC3120830.1"/>
    <property type="molecule type" value="Genomic_DNA"/>
</dbReference>